<feature type="region of interest" description="Disordered" evidence="1">
    <location>
        <begin position="1"/>
        <end position="33"/>
    </location>
</feature>
<reference evidence="2" key="1">
    <citation type="journal article" date="2023" name="Science">
        <title>Genome structures resolve the early diversification of teleost fishes.</title>
        <authorList>
            <person name="Parey E."/>
            <person name="Louis A."/>
            <person name="Montfort J."/>
            <person name="Bouchez O."/>
            <person name="Roques C."/>
            <person name="Iampietro C."/>
            <person name="Lluch J."/>
            <person name="Castinel A."/>
            <person name="Donnadieu C."/>
            <person name="Desvignes T."/>
            <person name="Floi Bucao C."/>
            <person name="Jouanno E."/>
            <person name="Wen M."/>
            <person name="Mejri S."/>
            <person name="Dirks R."/>
            <person name="Jansen H."/>
            <person name="Henkel C."/>
            <person name="Chen W.J."/>
            <person name="Zahm M."/>
            <person name="Cabau C."/>
            <person name="Klopp C."/>
            <person name="Thompson A.W."/>
            <person name="Robinson-Rechavi M."/>
            <person name="Braasch I."/>
            <person name="Lecointre G."/>
            <person name="Bobe J."/>
            <person name="Postlethwait J.H."/>
            <person name="Berthelot C."/>
            <person name="Roest Crollius H."/>
            <person name="Guiguen Y."/>
        </authorList>
    </citation>
    <scope>NUCLEOTIDE SEQUENCE</scope>
    <source>
        <strain evidence="2">WJC10195</strain>
    </source>
</reference>
<organism evidence="2 3">
    <name type="scientific">Synaphobranchus kaupii</name>
    <name type="common">Kaup's arrowtooth eel</name>
    <dbReference type="NCBI Taxonomy" id="118154"/>
    <lineage>
        <taxon>Eukaryota</taxon>
        <taxon>Metazoa</taxon>
        <taxon>Chordata</taxon>
        <taxon>Craniata</taxon>
        <taxon>Vertebrata</taxon>
        <taxon>Euteleostomi</taxon>
        <taxon>Actinopterygii</taxon>
        <taxon>Neopterygii</taxon>
        <taxon>Teleostei</taxon>
        <taxon>Anguilliformes</taxon>
        <taxon>Synaphobranchidae</taxon>
        <taxon>Synaphobranchus</taxon>
    </lineage>
</organism>
<proteinExistence type="predicted"/>
<dbReference type="Proteomes" id="UP001152622">
    <property type="component" value="Chromosome 4"/>
</dbReference>
<protein>
    <submittedName>
        <fullName evidence="2">Uncharacterized protein</fullName>
    </submittedName>
</protein>
<name>A0A9Q1FTS7_SYNKA</name>
<dbReference type="AlphaFoldDB" id="A0A9Q1FTS7"/>
<dbReference type="EMBL" id="JAINUF010000004">
    <property type="protein sequence ID" value="KAJ8365513.1"/>
    <property type="molecule type" value="Genomic_DNA"/>
</dbReference>
<evidence type="ECO:0000256" key="1">
    <source>
        <dbReference type="SAM" id="MobiDB-lite"/>
    </source>
</evidence>
<keyword evidence="3" id="KW-1185">Reference proteome</keyword>
<gene>
    <name evidence="2" type="ORF">SKAU_G00143440</name>
</gene>
<accession>A0A9Q1FTS7</accession>
<comment type="caution">
    <text evidence="2">The sequence shown here is derived from an EMBL/GenBank/DDBJ whole genome shotgun (WGS) entry which is preliminary data.</text>
</comment>
<sequence length="141" mass="14824">MSGGVVGPVVSPRLSSAGGRRMGPANHAPPSPLINPACQATAVQGKCLRLLLVTLTDGRSSDVVTEVEGRSCEGRRVTSGPKSANRLAARLKKFPANSLLGPRDKDEGKLREAIAARSREELLMEKDRRGEGEGLALEQGA</sequence>
<evidence type="ECO:0000313" key="2">
    <source>
        <dbReference type="EMBL" id="KAJ8365513.1"/>
    </source>
</evidence>
<evidence type="ECO:0000313" key="3">
    <source>
        <dbReference type="Proteomes" id="UP001152622"/>
    </source>
</evidence>